<dbReference type="NCBIfam" id="TIGR00632">
    <property type="entry name" value="vsr"/>
    <property type="match status" value="1"/>
</dbReference>
<evidence type="ECO:0000313" key="8">
    <source>
        <dbReference type="Proteomes" id="UP001196509"/>
    </source>
</evidence>
<keyword evidence="4" id="KW-0378">Hydrolase</keyword>
<dbReference type="InterPro" id="IPR004603">
    <property type="entry name" value="DNA_mismatch_endonuc_vsr"/>
</dbReference>
<dbReference type="GO" id="GO:0006298">
    <property type="term" value="P:mismatch repair"/>
    <property type="evidence" value="ECO:0007669"/>
    <property type="project" value="InterPro"/>
</dbReference>
<dbReference type="Gene3D" id="3.40.960.10">
    <property type="entry name" value="VSR Endonuclease"/>
    <property type="match status" value="1"/>
</dbReference>
<evidence type="ECO:0000256" key="1">
    <source>
        <dbReference type="ARBA" id="ARBA00022722"/>
    </source>
</evidence>
<protein>
    <submittedName>
        <fullName evidence="7">Very short patch repair endonuclease</fullName>
    </submittedName>
</protein>
<evidence type="ECO:0000313" key="7">
    <source>
        <dbReference type="EMBL" id="MBW8636651.1"/>
    </source>
</evidence>
<evidence type="ECO:0000256" key="3">
    <source>
        <dbReference type="ARBA" id="ARBA00022763"/>
    </source>
</evidence>
<comment type="similarity">
    <text evidence="6">Belongs to the Vsr family.</text>
</comment>
<dbReference type="AlphaFoldDB" id="A0AAE3D0E5"/>
<dbReference type="Proteomes" id="UP001196509">
    <property type="component" value="Unassembled WGS sequence"/>
</dbReference>
<keyword evidence="3" id="KW-0227">DNA damage</keyword>
<keyword evidence="2 7" id="KW-0255">Endonuclease</keyword>
<dbReference type="GO" id="GO:0004519">
    <property type="term" value="F:endonuclease activity"/>
    <property type="evidence" value="ECO:0007669"/>
    <property type="project" value="UniProtKB-KW"/>
</dbReference>
<keyword evidence="8" id="KW-1185">Reference proteome</keyword>
<dbReference type="CDD" id="cd00221">
    <property type="entry name" value="Vsr"/>
    <property type="match status" value="1"/>
</dbReference>
<evidence type="ECO:0000256" key="6">
    <source>
        <dbReference type="ARBA" id="ARBA00029466"/>
    </source>
</evidence>
<evidence type="ECO:0000256" key="5">
    <source>
        <dbReference type="ARBA" id="ARBA00023204"/>
    </source>
</evidence>
<dbReference type="SUPFAM" id="SSF52980">
    <property type="entry name" value="Restriction endonuclease-like"/>
    <property type="match status" value="1"/>
</dbReference>
<proteinExistence type="inferred from homology"/>
<sequence>MRAVKSRDTAPEMVVRRLVHALGYRYRLHRRDLPGVPDLVFPGRRKVVFVHGCFWHGHDCPRGARAPKTNADYWRAKIARNTARDARNAQALTDAGWRVLTVWECETAKTKRADLEAKLKAFLE</sequence>
<dbReference type="PIRSF" id="PIRSF018267">
    <property type="entry name" value="VSR_endonuc"/>
    <property type="match status" value="1"/>
</dbReference>
<evidence type="ECO:0000256" key="4">
    <source>
        <dbReference type="ARBA" id="ARBA00022801"/>
    </source>
</evidence>
<dbReference type="GO" id="GO:0016787">
    <property type="term" value="F:hydrolase activity"/>
    <property type="evidence" value="ECO:0007669"/>
    <property type="project" value="UniProtKB-KW"/>
</dbReference>
<dbReference type="InterPro" id="IPR011335">
    <property type="entry name" value="Restrct_endonuc-II-like"/>
</dbReference>
<dbReference type="Pfam" id="PF03852">
    <property type="entry name" value="Vsr"/>
    <property type="match status" value="1"/>
</dbReference>
<name>A0AAE3D0E5_9HYPH</name>
<reference evidence="7" key="1">
    <citation type="submission" date="2021-08" db="EMBL/GenBank/DDBJ databases">
        <title>Hoeflea bacterium WL0058 sp. nov., isolated from the sediment.</title>
        <authorList>
            <person name="Wang L."/>
            <person name="Zhang D."/>
        </authorList>
    </citation>
    <scope>NUCLEOTIDE SEQUENCE</scope>
    <source>
        <strain evidence="7">WL0058</strain>
    </source>
</reference>
<dbReference type="EMBL" id="JAICBX010000001">
    <property type="protein sequence ID" value="MBW8636651.1"/>
    <property type="molecule type" value="Genomic_DNA"/>
</dbReference>
<evidence type="ECO:0000256" key="2">
    <source>
        <dbReference type="ARBA" id="ARBA00022759"/>
    </source>
</evidence>
<keyword evidence="5" id="KW-0234">DNA repair</keyword>
<organism evidence="7 8">
    <name type="scientific">Flavimaribacter sediminis</name>
    <dbReference type="NCBI Taxonomy" id="2865987"/>
    <lineage>
        <taxon>Bacteria</taxon>
        <taxon>Pseudomonadati</taxon>
        <taxon>Pseudomonadota</taxon>
        <taxon>Alphaproteobacteria</taxon>
        <taxon>Hyphomicrobiales</taxon>
        <taxon>Rhizobiaceae</taxon>
        <taxon>Flavimaribacter</taxon>
    </lineage>
</organism>
<keyword evidence="1" id="KW-0540">Nuclease</keyword>
<comment type="caution">
    <text evidence="7">The sequence shown here is derived from an EMBL/GenBank/DDBJ whole genome shotgun (WGS) entry which is preliminary data.</text>
</comment>
<gene>
    <name evidence="7" type="ORF">K1W69_05560</name>
</gene>
<accession>A0AAE3D0E5</accession>